<evidence type="ECO:0000313" key="1">
    <source>
        <dbReference type="EMBL" id="SEJ59936.1"/>
    </source>
</evidence>
<name>A0A1H7A4U6_9DEIO</name>
<keyword evidence="2" id="KW-1185">Reference proteome</keyword>
<dbReference type="InterPro" id="IPR025833">
    <property type="entry name" value="GDYXXLXY"/>
</dbReference>
<protein>
    <submittedName>
        <fullName evidence="1">Uncharacterized membrane-anchored protein</fullName>
    </submittedName>
</protein>
<dbReference type="Proteomes" id="UP000199223">
    <property type="component" value="Unassembled WGS sequence"/>
</dbReference>
<dbReference type="Pfam" id="PF14345">
    <property type="entry name" value="GDYXXLXY"/>
    <property type="match status" value="1"/>
</dbReference>
<dbReference type="STRING" id="856736.SAMN04488058_111111"/>
<dbReference type="EMBL" id="FNZA01000011">
    <property type="protein sequence ID" value="SEJ59936.1"/>
    <property type="molecule type" value="Genomic_DNA"/>
</dbReference>
<evidence type="ECO:0000313" key="2">
    <source>
        <dbReference type="Proteomes" id="UP000199223"/>
    </source>
</evidence>
<reference evidence="2" key="1">
    <citation type="submission" date="2016-10" db="EMBL/GenBank/DDBJ databases">
        <authorList>
            <person name="Varghese N."/>
            <person name="Submissions S."/>
        </authorList>
    </citation>
    <scope>NUCLEOTIDE SEQUENCE [LARGE SCALE GENOMIC DNA]</scope>
    <source>
        <strain evidence="2">CGMCC 1.10218</strain>
    </source>
</reference>
<gene>
    <name evidence="1" type="ORF">SAMN04488058_111111</name>
</gene>
<dbReference type="AlphaFoldDB" id="A0A1H7A4U6"/>
<dbReference type="RefSeq" id="WP_177183189.1">
    <property type="nucleotide sequence ID" value="NZ_FNZA01000011.1"/>
</dbReference>
<organism evidence="1 2">
    <name type="scientific">Deinococcus reticulitermitis</name>
    <dbReference type="NCBI Taxonomy" id="856736"/>
    <lineage>
        <taxon>Bacteria</taxon>
        <taxon>Thermotogati</taxon>
        <taxon>Deinococcota</taxon>
        <taxon>Deinococci</taxon>
        <taxon>Deinococcales</taxon>
        <taxon>Deinococcaceae</taxon>
        <taxon>Deinococcus</taxon>
    </lineage>
</organism>
<proteinExistence type="predicted"/>
<accession>A0A1H7A4U6</accession>
<sequence>MSRPAWPRTPRARLGWAVGAQLALAGGLVLPLVPDSFGATTVTLKTEPVDPRDLLRGRYLILGYGVSRARAGSGVEEGRPAYVPLTRGADGVWTGSEAQATRPASGVFLRGQVQWLSGGRAFLNYGLERFYLSEGAAPQQERLGTAGLLASVQVARSGRARLLGLSRDGVEIR</sequence>